<feature type="coiled-coil region" evidence="1">
    <location>
        <begin position="47"/>
        <end position="95"/>
    </location>
</feature>
<dbReference type="EMBL" id="CADEBC010000561">
    <property type="protein sequence ID" value="CAB3253878.1"/>
    <property type="molecule type" value="Genomic_DNA"/>
</dbReference>
<reference evidence="2 3" key="1">
    <citation type="submission" date="2020-04" db="EMBL/GenBank/DDBJ databases">
        <authorList>
            <person name="Wallbank WR R."/>
            <person name="Pardo Diaz C."/>
            <person name="Kozak K."/>
            <person name="Martin S."/>
            <person name="Jiggins C."/>
            <person name="Moest M."/>
            <person name="Warren A I."/>
            <person name="Byers J.R.P. K."/>
            <person name="Montejo-Kovacevich G."/>
            <person name="Yen C E."/>
        </authorList>
    </citation>
    <scope>NUCLEOTIDE SEQUENCE [LARGE SCALE GENOMIC DNA]</scope>
</reference>
<dbReference type="OrthoDB" id="5783753at2759"/>
<gene>
    <name evidence="2" type="ORF">APLA_LOCUS14325</name>
</gene>
<evidence type="ECO:0000313" key="3">
    <source>
        <dbReference type="Proteomes" id="UP000494106"/>
    </source>
</evidence>
<dbReference type="AlphaFoldDB" id="A0A8S1B6Z3"/>
<accession>A0A8S1B6Z3</accession>
<name>A0A8S1B6Z3_ARCPL</name>
<sequence length="201" mass="23133">MDDSLKPTIEKIKLQEHDNEVRLKEKRDLNSAMLSLNRAIRDTALTIENLTKEHQALITATDKLEHEVILEKIRQDALAAQVNDCRSELEELQKTAVEGLSSVWERRSHFFEAVQQISDKCDVWALLIRPTCEIKPNVMHLPKMEQIVKDDSKLKDAIERKDKAIAMRNFLLAEPDVGEEFVRTRNALQYSLEIMASDQAV</sequence>
<dbReference type="Proteomes" id="UP000494106">
    <property type="component" value="Unassembled WGS sequence"/>
</dbReference>
<protein>
    <submittedName>
        <fullName evidence="2">Uncharacterized protein</fullName>
    </submittedName>
</protein>
<keyword evidence="3" id="KW-1185">Reference proteome</keyword>
<organism evidence="2 3">
    <name type="scientific">Arctia plantaginis</name>
    <name type="common">Wood tiger moth</name>
    <name type="synonym">Phalaena plantaginis</name>
    <dbReference type="NCBI Taxonomy" id="874455"/>
    <lineage>
        <taxon>Eukaryota</taxon>
        <taxon>Metazoa</taxon>
        <taxon>Ecdysozoa</taxon>
        <taxon>Arthropoda</taxon>
        <taxon>Hexapoda</taxon>
        <taxon>Insecta</taxon>
        <taxon>Pterygota</taxon>
        <taxon>Neoptera</taxon>
        <taxon>Endopterygota</taxon>
        <taxon>Lepidoptera</taxon>
        <taxon>Glossata</taxon>
        <taxon>Ditrysia</taxon>
        <taxon>Noctuoidea</taxon>
        <taxon>Erebidae</taxon>
        <taxon>Arctiinae</taxon>
        <taxon>Arctia</taxon>
    </lineage>
</organism>
<comment type="caution">
    <text evidence="2">The sequence shown here is derived from an EMBL/GenBank/DDBJ whole genome shotgun (WGS) entry which is preliminary data.</text>
</comment>
<evidence type="ECO:0000256" key="1">
    <source>
        <dbReference type="SAM" id="Coils"/>
    </source>
</evidence>
<evidence type="ECO:0000313" key="2">
    <source>
        <dbReference type="EMBL" id="CAB3253878.1"/>
    </source>
</evidence>
<proteinExistence type="predicted"/>
<keyword evidence="1" id="KW-0175">Coiled coil</keyword>